<comment type="caution">
    <text evidence="1">The sequence shown here is derived from an EMBL/GenBank/DDBJ whole genome shotgun (WGS) entry which is preliminary data.</text>
</comment>
<protein>
    <submittedName>
        <fullName evidence="1">Putative transmembrane 1 protein</fullName>
    </submittedName>
</protein>
<keyword evidence="1" id="KW-0812">Transmembrane</keyword>
<keyword evidence="2" id="KW-1185">Reference proteome</keyword>
<dbReference type="AlphaFoldDB" id="A0A0L7KKT5"/>
<organism evidence="1 2">
    <name type="scientific">Operophtera brumata</name>
    <name type="common">Winter moth</name>
    <name type="synonym">Phalaena brumata</name>
    <dbReference type="NCBI Taxonomy" id="104452"/>
    <lineage>
        <taxon>Eukaryota</taxon>
        <taxon>Metazoa</taxon>
        <taxon>Ecdysozoa</taxon>
        <taxon>Arthropoda</taxon>
        <taxon>Hexapoda</taxon>
        <taxon>Insecta</taxon>
        <taxon>Pterygota</taxon>
        <taxon>Neoptera</taxon>
        <taxon>Endopterygota</taxon>
        <taxon>Lepidoptera</taxon>
        <taxon>Glossata</taxon>
        <taxon>Ditrysia</taxon>
        <taxon>Geometroidea</taxon>
        <taxon>Geometridae</taxon>
        <taxon>Larentiinae</taxon>
        <taxon>Operophtera</taxon>
    </lineage>
</organism>
<dbReference type="EMBL" id="JTDY01009212">
    <property type="protein sequence ID" value="KOB63942.1"/>
    <property type="molecule type" value="Genomic_DNA"/>
</dbReference>
<gene>
    <name evidence="1" type="ORF">OBRU01_24720</name>
</gene>
<reference evidence="1 2" key="1">
    <citation type="journal article" date="2015" name="Genome Biol. Evol.">
        <title>The genome of winter moth (Operophtera brumata) provides a genomic perspective on sexual dimorphism and phenology.</title>
        <authorList>
            <person name="Derks M.F."/>
            <person name="Smit S."/>
            <person name="Salis L."/>
            <person name="Schijlen E."/>
            <person name="Bossers A."/>
            <person name="Mateman C."/>
            <person name="Pijl A.S."/>
            <person name="de Ridder D."/>
            <person name="Groenen M.A."/>
            <person name="Visser M.E."/>
            <person name="Megens H.J."/>
        </authorList>
    </citation>
    <scope>NUCLEOTIDE SEQUENCE [LARGE SCALE GENOMIC DNA]</scope>
    <source>
        <strain evidence="1">WM2013NL</strain>
        <tissue evidence="1">Head and thorax</tissue>
    </source>
</reference>
<evidence type="ECO:0000313" key="1">
    <source>
        <dbReference type="EMBL" id="KOB63942.1"/>
    </source>
</evidence>
<sequence>MFKAKLQCDEKSTVAFQNGSSECEQNVALSFTPKKITCTESDERSLEKQYAGGKVSQGAENKEIRRSNTSNNLTEKFTETQYHPKRRSSSCSSVRNKKSFALPEGLAMDPLAPTALAVSSAEFMDRMGSGLTLLREHGKKVQKFVWKNRKFDILKKSWKSIVNVVLIEAKDLPDGPTGNLYCKF</sequence>
<accession>A0A0L7KKT5</accession>
<proteinExistence type="predicted"/>
<feature type="non-terminal residue" evidence="1">
    <location>
        <position position="184"/>
    </location>
</feature>
<dbReference type="Proteomes" id="UP000037510">
    <property type="component" value="Unassembled WGS sequence"/>
</dbReference>
<keyword evidence="1" id="KW-0472">Membrane</keyword>
<name>A0A0L7KKT5_OPEBR</name>
<evidence type="ECO:0000313" key="2">
    <source>
        <dbReference type="Proteomes" id="UP000037510"/>
    </source>
</evidence>